<name>A0A8A1MMN6_AJECA</name>
<sequence length="440" mass="48798">MQWRSHLRQQGGFLRRGHGEIGIRNVAFSGRDEIEWLEAAKAAGVDGVHPCALPANSTKLPSASKMDPNVYLTFRSYWNDYRPEEVSLEDLGLSQKDAKEAKARLKRSSPYKEYLADIDAFSNRGRPLGKLPDLGAFTLVRHIQQQITNTDREDAAEKVIVTPIRTRSRTAALDAAAAGKQSPGDLRSPSHIAPQMETPWSKIFLLPAYELLVEPTSPTQTSGRSCPDSDCSPVSVDNSDLSNTASFISDHSAISMTAANISYTRTEDKSIVNTFLILLLNALGLGCEEVTAEWSMKRWMIKHPFGSGSLEAQTDGCLRKHGTGDVVAIVEVKPHLRVPYQAPIKMQETTQLIALIAQKEVPDPSINRFVLLSQDRHQVYLTVAEYDEDYIKFLKEETDPTADEKSFLLITSFGPWNVNSESSVRKLCPILLALTTRASK</sequence>
<dbReference type="AlphaFoldDB" id="A0A8A1MMN6"/>
<evidence type="ECO:0000256" key="1">
    <source>
        <dbReference type="SAM" id="MobiDB-lite"/>
    </source>
</evidence>
<proteinExistence type="predicted"/>
<evidence type="ECO:0000313" key="3">
    <source>
        <dbReference type="Proteomes" id="UP000663671"/>
    </source>
</evidence>
<dbReference type="Proteomes" id="UP000663671">
    <property type="component" value="Chromosome 3"/>
</dbReference>
<gene>
    <name evidence="2" type="ORF">I7I51_07307</name>
</gene>
<feature type="region of interest" description="Disordered" evidence="1">
    <location>
        <begin position="216"/>
        <end position="235"/>
    </location>
</feature>
<protein>
    <submittedName>
        <fullName evidence="2">D-serine dehydratase domain-containing protein</fullName>
    </submittedName>
</protein>
<accession>A0A8A1MMN6</accession>
<reference evidence="2" key="1">
    <citation type="submission" date="2021-01" db="EMBL/GenBank/DDBJ databases">
        <title>Chromosome-level genome assembly of a human fungal pathogen reveals clustering of transcriptionally co-regulated genes.</title>
        <authorList>
            <person name="Voorhies M."/>
            <person name="Cohen S."/>
            <person name="Shea T.P."/>
            <person name="Petrus S."/>
            <person name="Munoz J.F."/>
            <person name="Poplawski S."/>
            <person name="Goldman W.E."/>
            <person name="Michael T."/>
            <person name="Cuomo C.A."/>
            <person name="Sil A."/>
            <person name="Beyhan S."/>
        </authorList>
    </citation>
    <scope>NUCLEOTIDE SEQUENCE</scope>
    <source>
        <strain evidence="2">WU24</strain>
    </source>
</reference>
<dbReference type="EMBL" id="CP069115">
    <property type="protein sequence ID" value="QSS66450.1"/>
    <property type="molecule type" value="Genomic_DNA"/>
</dbReference>
<organism evidence="2 3">
    <name type="scientific">Ajellomyces capsulatus</name>
    <name type="common">Darling's disease fungus</name>
    <name type="synonym">Histoplasma capsulatum</name>
    <dbReference type="NCBI Taxonomy" id="5037"/>
    <lineage>
        <taxon>Eukaryota</taxon>
        <taxon>Fungi</taxon>
        <taxon>Dikarya</taxon>
        <taxon>Ascomycota</taxon>
        <taxon>Pezizomycotina</taxon>
        <taxon>Eurotiomycetes</taxon>
        <taxon>Eurotiomycetidae</taxon>
        <taxon>Onygenales</taxon>
        <taxon>Ajellomycetaceae</taxon>
        <taxon>Histoplasma</taxon>
    </lineage>
</organism>
<dbReference type="OrthoDB" id="3508621at2759"/>
<dbReference type="VEuPathDB" id="FungiDB:I7I51_07307"/>
<evidence type="ECO:0000313" key="2">
    <source>
        <dbReference type="EMBL" id="QSS66450.1"/>
    </source>
</evidence>